<dbReference type="GO" id="GO:0033202">
    <property type="term" value="C:DNA helicase complex"/>
    <property type="evidence" value="ECO:0007669"/>
    <property type="project" value="TreeGrafter"/>
</dbReference>
<dbReference type="InterPro" id="IPR013986">
    <property type="entry name" value="DExx_box_DNA_helicase_dom_sf"/>
</dbReference>
<dbReference type="Pfam" id="PF12705">
    <property type="entry name" value="PDDEXK_1"/>
    <property type="match status" value="1"/>
</dbReference>
<evidence type="ECO:0000256" key="14">
    <source>
        <dbReference type="ARBA" id="ARBA00048988"/>
    </source>
</evidence>
<proteinExistence type="inferred from homology"/>
<keyword evidence="2" id="KW-0540">Nuclease</keyword>
<dbReference type="GO" id="GO:0005524">
    <property type="term" value="F:ATP binding"/>
    <property type="evidence" value="ECO:0007669"/>
    <property type="project" value="UniProtKB-UniRule"/>
</dbReference>
<evidence type="ECO:0000256" key="3">
    <source>
        <dbReference type="ARBA" id="ARBA00022741"/>
    </source>
</evidence>
<keyword evidence="8 15" id="KW-0067">ATP-binding</keyword>
<comment type="catalytic activity">
    <reaction evidence="14">
        <text>ATP + H2O = ADP + phosphate + H(+)</text>
        <dbReference type="Rhea" id="RHEA:13065"/>
        <dbReference type="ChEBI" id="CHEBI:15377"/>
        <dbReference type="ChEBI" id="CHEBI:15378"/>
        <dbReference type="ChEBI" id="CHEBI:30616"/>
        <dbReference type="ChEBI" id="CHEBI:43474"/>
        <dbReference type="ChEBI" id="CHEBI:456216"/>
        <dbReference type="EC" id="5.6.2.4"/>
    </reaction>
</comment>
<dbReference type="Gene3D" id="1.10.10.160">
    <property type="match status" value="1"/>
</dbReference>
<keyword evidence="6 15" id="KW-0347">Helicase</keyword>
<reference evidence="18 19" key="1">
    <citation type="submission" date="2019-11" db="EMBL/GenBank/DDBJ databases">
        <title>Draft genome of Amycolatopsis RM579.</title>
        <authorList>
            <person name="Duangmal K."/>
            <person name="Mingma R."/>
        </authorList>
    </citation>
    <scope>NUCLEOTIDE SEQUENCE [LARGE SCALE GENOMIC DNA]</scope>
    <source>
        <strain evidence="18 19">RM579</strain>
    </source>
</reference>
<dbReference type="InterPro" id="IPR014016">
    <property type="entry name" value="UvrD-like_ATP-bd"/>
</dbReference>
<keyword evidence="11" id="KW-0413">Isomerase</keyword>
<evidence type="ECO:0000256" key="13">
    <source>
        <dbReference type="ARBA" id="ARBA00034808"/>
    </source>
</evidence>
<evidence type="ECO:0000256" key="6">
    <source>
        <dbReference type="ARBA" id="ARBA00022806"/>
    </source>
</evidence>
<comment type="catalytic activity">
    <reaction evidence="12">
        <text>Couples ATP hydrolysis with the unwinding of duplex DNA by translocating in the 3'-5' direction.</text>
        <dbReference type="EC" id="5.6.2.4"/>
    </reaction>
</comment>
<dbReference type="RefSeq" id="WP_154757271.1">
    <property type="nucleotide sequence ID" value="NZ_WMBA01000017.1"/>
</dbReference>
<dbReference type="AlphaFoldDB" id="A0A6N7YT23"/>
<dbReference type="Pfam" id="PF00580">
    <property type="entry name" value="UvrD-helicase"/>
    <property type="match status" value="1"/>
</dbReference>
<dbReference type="PROSITE" id="PS51217">
    <property type="entry name" value="UVRD_HELICASE_CTER"/>
    <property type="match status" value="1"/>
</dbReference>
<dbReference type="CDD" id="cd17932">
    <property type="entry name" value="DEXQc_UvrD"/>
    <property type="match status" value="1"/>
</dbReference>
<evidence type="ECO:0000256" key="11">
    <source>
        <dbReference type="ARBA" id="ARBA00023235"/>
    </source>
</evidence>
<evidence type="ECO:0000256" key="8">
    <source>
        <dbReference type="ARBA" id="ARBA00022840"/>
    </source>
</evidence>
<evidence type="ECO:0000256" key="12">
    <source>
        <dbReference type="ARBA" id="ARBA00034617"/>
    </source>
</evidence>
<evidence type="ECO:0000259" key="17">
    <source>
        <dbReference type="PROSITE" id="PS51217"/>
    </source>
</evidence>
<dbReference type="Pfam" id="PF13361">
    <property type="entry name" value="UvrD_C"/>
    <property type="match status" value="1"/>
</dbReference>
<dbReference type="PANTHER" id="PTHR11070:SF55">
    <property type="entry name" value="DNA 3'-5' HELICASE"/>
    <property type="match status" value="1"/>
</dbReference>
<dbReference type="SUPFAM" id="SSF52540">
    <property type="entry name" value="P-loop containing nucleoside triphosphate hydrolases"/>
    <property type="match status" value="1"/>
</dbReference>
<dbReference type="GO" id="GO:0005829">
    <property type="term" value="C:cytosol"/>
    <property type="evidence" value="ECO:0007669"/>
    <property type="project" value="TreeGrafter"/>
</dbReference>
<evidence type="ECO:0000256" key="9">
    <source>
        <dbReference type="ARBA" id="ARBA00023125"/>
    </source>
</evidence>
<evidence type="ECO:0000256" key="5">
    <source>
        <dbReference type="ARBA" id="ARBA00022801"/>
    </source>
</evidence>
<dbReference type="InterPro" id="IPR011604">
    <property type="entry name" value="PDDEXK-like_dom_sf"/>
</dbReference>
<dbReference type="Proteomes" id="UP000440096">
    <property type="component" value="Unassembled WGS sequence"/>
</dbReference>
<evidence type="ECO:0000256" key="1">
    <source>
        <dbReference type="ARBA" id="ARBA00009922"/>
    </source>
</evidence>
<organism evidence="18 19">
    <name type="scientific">Amycolatopsis pithecellobii</name>
    <dbReference type="NCBI Taxonomy" id="664692"/>
    <lineage>
        <taxon>Bacteria</taxon>
        <taxon>Bacillati</taxon>
        <taxon>Actinomycetota</taxon>
        <taxon>Actinomycetes</taxon>
        <taxon>Pseudonocardiales</taxon>
        <taxon>Pseudonocardiaceae</taxon>
        <taxon>Amycolatopsis</taxon>
    </lineage>
</organism>
<dbReference type="GO" id="GO:0043138">
    <property type="term" value="F:3'-5' DNA helicase activity"/>
    <property type="evidence" value="ECO:0007669"/>
    <property type="project" value="UniProtKB-EC"/>
</dbReference>
<feature type="domain" description="UvrD-like helicase ATP-binding" evidence="16">
    <location>
        <begin position="15"/>
        <end position="360"/>
    </location>
</feature>
<accession>A0A6N7YT23</accession>
<keyword evidence="9" id="KW-0238">DNA-binding</keyword>
<evidence type="ECO:0000259" key="16">
    <source>
        <dbReference type="PROSITE" id="PS51198"/>
    </source>
</evidence>
<comment type="caution">
    <text evidence="18">The sequence shown here is derived from an EMBL/GenBank/DDBJ whole genome shotgun (WGS) entry which is preliminary data.</text>
</comment>
<name>A0A6N7YT23_9PSEU</name>
<dbReference type="OrthoDB" id="4812256at2"/>
<evidence type="ECO:0000313" key="18">
    <source>
        <dbReference type="EMBL" id="MTD55092.1"/>
    </source>
</evidence>
<dbReference type="GO" id="GO:0000725">
    <property type="term" value="P:recombinational repair"/>
    <property type="evidence" value="ECO:0007669"/>
    <property type="project" value="TreeGrafter"/>
</dbReference>
<sequence>MTVSPAEVAVALGLHPPTPEQAAVIAAPIEPALVVAGAGAGKTETMAARVVWLVANGVVTPERVLGLTFTRKAARQLAERVRARLRRLAGSGLLDRVDPGGARRAAVLAGEPTVLTYHAYAGRLLSEHGLRLPVQPGVRLLSETSSWQLAHRVVSTWDDDLDTDRVPASVTAQLLALAGELGEHLVTEQQLAEYSTWLCEVIETAPRAKGQRAALPNALAEIAAAQRFRLALIPLVEGYHRRKRAEGALDFADQMSLAAQLATSHPEVARGERDRYGAVLLDEYQDTGHAQRVLLRALFGGVEHPPLPVTAVGDPAQAIYGWRGASAANLPRFTTDFPRSDNGKLVPAREYGLLTSFRNPPGVLVLANGIAEPLRARGLGVARLRAREDAGPADLECALLPDIRAEREWIADALARRWYAHVEATGSPPTAAVLVRRRADMAPIAAELRARGLPVEVVGLGGLLDEPEVADLFATLRVLADPLAGTAAARLLTGARWRLAASDLATLWRRANEIAAPESTVDELFTERAEQTGLVDALDDPGGPARYSEEGYQRIRRLADELTRLRARLDQSLPELVADVERTMLLDVESLARPGGAGRAHLDAFADVVSDFAETAPDATLMSFVDYLLTAAHAEDGLTPGEVDVLPDRVQVLTVHSAKGLEWQVVAVPHLVRDVFPNRRRSSSWLRTATSLPAHLRGDAQDLPKLRVSMGMDRKEIAEAFDIHEQSFAEREAEEERRLCYVALTRSEHALITSGHWWNETSARPKGPSDFLVEISALGGSSTWADEPAEDDENPLVTQTRTARWPVDPLGARRSAVAEGAEMVLAALESGESADEEEDDPDGWIADTDILLAERAAAAGAGEHVTLPGHLSVSQLVELASDPGALARRLRRPVPLPPNTFARRGTAFHGWLERRFSGERLLEIDDLPGAADEAAAPDEALDELRAAFEASSWAMRTPHEVEVPFSTEIDGVLVRGRMDAVFADPDGGWTVVDWKTGAVPEPSRLGALSVQLAAYRLAWASLSGTPLANVRAAFHYVRDDHTLRPVDLLDADGLQALLRSLPEN</sequence>
<keyword evidence="10" id="KW-0234">DNA repair</keyword>
<feature type="binding site" evidence="15">
    <location>
        <begin position="36"/>
        <end position="43"/>
    </location>
    <ligand>
        <name>ATP</name>
        <dbReference type="ChEBI" id="CHEBI:30616"/>
    </ligand>
</feature>
<comment type="similarity">
    <text evidence="1">Belongs to the helicase family. UvrD subfamily.</text>
</comment>
<dbReference type="GO" id="GO:0004527">
    <property type="term" value="F:exonuclease activity"/>
    <property type="evidence" value="ECO:0007669"/>
    <property type="project" value="UniProtKB-KW"/>
</dbReference>
<evidence type="ECO:0000256" key="10">
    <source>
        <dbReference type="ARBA" id="ARBA00023204"/>
    </source>
</evidence>
<evidence type="ECO:0000256" key="15">
    <source>
        <dbReference type="PROSITE-ProRule" id="PRU00560"/>
    </source>
</evidence>
<dbReference type="InterPro" id="IPR014017">
    <property type="entry name" value="DNA_helicase_UvrD-like_C"/>
</dbReference>
<dbReference type="PROSITE" id="PS51198">
    <property type="entry name" value="UVRD_HELICASE_ATP_BIND"/>
    <property type="match status" value="1"/>
</dbReference>
<dbReference type="Gene3D" id="1.10.486.10">
    <property type="entry name" value="PCRA, domain 4"/>
    <property type="match status" value="1"/>
</dbReference>
<dbReference type="Gene3D" id="3.40.50.300">
    <property type="entry name" value="P-loop containing nucleotide triphosphate hydrolases"/>
    <property type="match status" value="3"/>
</dbReference>
<gene>
    <name evidence="18" type="ORF">GKO32_14040</name>
</gene>
<dbReference type="InterPro" id="IPR038726">
    <property type="entry name" value="PDDEXK_AddAB-type"/>
</dbReference>
<dbReference type="InterPro" id="IPR027417">
    <property type="entry name" value="P-loop_NTPase"/>
</dbReference>
<keyword evidence="19" id="KW-1185">Reference proteome</keyword>
<keyword evidence="3 15" id="KW-0547">Nucleotide-binding</keyword>
<dbReference type="InterPro" id="IPR011335">
    <property type="entry name" value="Restrct_endonuc-II-like"/>
</dbReference>
<evidence type="ECO:0000313" key="19">
    <source>
        <dbReference type="Proteomes" id="UP000440096"/>
    </source>
</evidence>
<feature type="domain" description="UvrD-like helicase C-terminal" evidence="17">
    <location>
        <begin position="361"/>
        <end position="660"/>
    </location>
</feature>
<dbReference type="InterPro" id="IPR000212">
    <property type="entry name" value="DNA_helicase_UvrD/REP"/>
</dbReference>
<dbReference type="PANTHER" id="PTHR11070">
    <property type="entry name" value="UVRD / RECB / PCRA DNA HELICASE FAMILY MEMBER"/>
    <property type="match status" value="1"/>
</dbReference>
<dbReference type="Gene3D" id="3.90.320.10">
    <property type="match status" value="1"/>
</dbReference>
<dbReference type="GO" id="GO:0003677">
    <property type="term" value="F:DNA binding"/>
    <property type="evidence" value="ECO:0007669"/>
    <property type="project" value="UniProtKB-KW"/>
</dbReference>
<protein>
    <recommendedName>
        <fullName evidence="13">DNA 3'-5' helicase</fullName>
        <ecNumber evidence="13">5.6.2.4</ecNumber>
    </recommendedName>
</protein>
<dbReference type="EC" id="5.6.2.4" evidence="13"/>
<evidence type="ECO:0000256" key="4">
    <source>
        <dbReference type="ARBA" id="ARBA00022763"/>
    </source>
</evidence>
<evidence type="ECO:0000256" key="2">
    <source>
        <dbReference type="ARBA" id="ARBA00022722"/>
    </source>
</evidence>
<keyword evidence="5 15" id="KW-0378">Hydrolase</keyword>
<keyword evidence="7" id="KW-0269">Exonuclease</keyword>
<dbReference type="EMBL" id="WMBA01000017">
    <property type="protein sequence ID" value="MTD55092.1"/>
    <property type="molecule type" value="Genomic_DNA"/>
</dbReference>
<dbReference type="SUPFAM" id="SSF52980">
    <property type="entry name" value="Restriction endonuclease-like"/>
    <property type="match status" value="1"/>
</dbReference>
<evidence type="ECO:0000256" key="7">
    <source>
        <dbReference type="ARBA" id="ARBA00022839"/>
    </source>
</evidence>
<keyword evidence="4" id="KW-0227">DNA damage</keyword>